<dbReference type="AlphaFoldDB" id="A0A699RSG8"/>
<feature type="non-terminal residue" evidence="2">
    <location>
        <position position="1"/>
    </location>
</feature>
<name>A0A699RSG8_TANCI</name>
<evidence type="ECO:0000256" key="1">
    <source>
        <dbReference type="SAM" id="Phobius"/>
    </source>
</evidence>
<keyword evidence="1" id="KW-0812">Transmembrane</keyword>
<accession>A0A699RSG8</accession>
<keyword evidence="1" id="KW-0472">Membrane</keyword>
<keyword evidence="1" id="KW-1133">Transmembrane helix</keyword>
<organism evidence="2">
    <name type="scientific">Tanacetum cinerariifolium</name>
    <name type="common">Dalmatian daisy</name>
    <name type="synonym">Chrysanthemum cinerariifolium</name>
    <dbReference type="NCBI Taxonomy" id="118510"/>
    <lineage>
        <taxon>Eukaryota</taxon>
        <taxon>Viridiplantae</taxon>
        <taxon>Streptophyta</taxon>
        <taxon>Embryophyta</taxon>
        <taxon>Tracheophyta</taxon>
        <taxon>Spermatophyta</taxon>
        <taxon>Magnoliopsida</taxon>
        <taxon>eudicotyledons</taxon>
        <taxon>Gunneridae</taxon>
        <taxon>Pentapetalae</taxon>
        <taxon>asterids</taxon>
        <taxon>campanulids</taxon>
        <taxon>Asterales</taxon>
        <taxon>Asteraceae</taxon>
        <taxon>Asteroideae</taxon>
        <taxon>Anthemideae</taxon>
        <taxon>Anthemidinae</taxon>
        <taxon>Tanacetum</taxon>
    </lineage>
</organism>
<feature type="transmembrane region" description="Helical" evidence="1">
    <location>
        <begin position="34"/>
        <end position="58"/>
    </location>
</feature>
<evidence type="ECO:0000313" key="2">
    <source>
        <dbReference type="EMBL" id="GFC88606.1"/>
    </source>
</evidence>
<protein>
    <recommendedName>
        <fullName evidence="3">MFS transporter</fullName>
    </recommendedName>
</protein>
<proteinExistence type="predicted"/>
<comment type="caution">
    <text evidence="2">The sequence shown here is derived from an EMBL/GenBank/DDBJ whole genome shotgun (WGS) entry which is preliminary data.</text>
</comment>
<gene>
    <name evidence="2" type="ORF">Tci_860576</name>
</gene>
<reference evidence="2" key="1">
    <citation type="journal article" date="2019" name="Sci. Rep.">
        <title>Draft genome of Tanacetum cinerariifolium, the natural source of mosquito coil.</title>
        <authorList>
            <person name="Yamashiro T."/>
            <person name="Shiraishi A."/>
            <person name="Satake H."/>
            <person name="Nakayama K."/>
        </authorList>
    </citation>
    <scope>NUCLEOTIDE SEQUENCE</scope>
</reference>
<evidence type="ECO:0008006" key="3">
    <source>
        <dbReference type="Google" id="ProtNLM"/>
    </source>
</evidence>
<dbReference type="EMBL" id="BKCJ011116462">
    <property type="protein sequence ID" value="GFC88606.1"/>
    <property type="molecule type" value="Genomic_DNA"/>
</dbReference>
<sequence>AFTQSFINKGLSLDQAKQAAYAALDGTLMKQVSLITYAQIFYALGIFFVACVPLILLVKRPKPGEAIDLNAAH</sequence>